<comment type="similarity">
    <text evidence="1">Belongs to the LysR transcriptional regulatory family.</text>
</comment>
<organism evidence="6 7">
    <name type="scientific">Vibrio agarivorans</name>
    <dbReference type="NCBI Taxonomy" id="153622"/>
    <lineage>
        <taxon>Bacteria</taxon>
        <taxon>Pseudomonadati</taxon>
        <taxon>Pseudomonadota</taxon>
        <taxon>Gammaproteobacteria</taxon>
        <taxon>Vibrionales</taxon>
        <taxon>Vibrionaceae</taxon>
        <taxon>Vibrio</taxon>
    </lineage>
</organism>
<dbReference type="InterPro" id="IPR036390">
    <property type="entry name" value="WH_DNA-bd_sf"/>
</dbReference>
<evidence type="ECO:0000313" key="6">
    <source>
        <dbReference type="EMBL" id="MDN2481661.1"/>
    </source>
</evidence>
<accession>A0ABT7Y0U8</accession>
<dbReference type="Gene3D" id="1.10.10.10">
    <property type="entry name" value="Winged helix-like DNA-binding domain superfamily/Winged helix DNA-binding domain"/>
    <property type="match status" value="1"/>
</dbReference>
<dbReference type="InterPro" id="IPR000847">
    <property type="entry name" value="LysR_HTH_N"/>
</dbReference>
<dbReference type="EMBL" id="JAUEOZ010000001">
    <property type="protein sequence ID" value="MDN2481661.1"/>
    <property type="molecule type" value="Genomic_DNA"/>
</dbReference>
<keyword evidence="3" id="KW-0238">DNA-binding</keyword>
<dbReference type="InterPro" id="IPR036388">
    <property type="entry name" value="WH-like_DNA-bd_sf"/>
</dbReference>
<evidence type="ECO:0000256" key="4">
    <source>
        <dbReference type="ARBA" id="ARBA00023163"/>
    </source>
</evidence>
<dbReference type="PANTHER" id="PTHR30537:SF74">
    <property type="entry name" value="HTH-TYPE TRANSCRIPTIONAL REGULATOR TRPI"/>
    <property type="match status" value="1"/>
</dbReference>
<dbReference type="Proteomes" id="UP001169719">
    <property type="component" value="Unassembled WGS sequence"/>
</dbReference>
<proteinExistence type="inferred from homology"/>
<evidence type="ECO:0000313" key="7">
    <source>
        <dbReference type="Proteomes" id="UP001169719"/>
    </source>
</evidence>
<comment type="caution">
    <text evidence="6">The sequence shown here is derived from an EMBL/GenBank/DDBJ whole genome shotgun (WGS) entry which is preliminary data.</text>
</comment>
<protein>
    <submittedName>
        <fullName evidence="6">LysR substrate-binding domain-containing protein</fullName>
    </submittedName>
</protein>
<keyword evidence="7" id="KW-1185">Reference proteome</keyword>
<dbReference type="SUPFAM" id="SSF53850">
    <property type="entry name" value="Periplasmic binding protein-like II"/>
    <property type="match status" value="1"/>
</dbReference>
<keyword evidence="2" id="KW-0805">Transcription regulation</keyword>
<gene>
    <name evidence="6" type="ORF">QWJ08_09655</name>
</gene>
<dbReference type="Gene3D" id="3.40.190.10">
    <property type="entry name" value="Periplasmic binding protein-like II"/>
    <property type="match status" value="2"/>
</dbReference>
<feature type="domain" description="HTH lysR-type" evidence="5">
    <location>
        <begin position="3"/>
        <end position="60"/>
    </location>
</feature>
<name>A0ABT7Y0U8_9VIBR</name>
<evidence type="ECO:0000256" key="1">
    <source>
        <dbReference type="ARBA" id="ARBA00009437"/>
    </source>
</evidence>
<evidence type="ECO:0000256" key="2">
    <source>
        <dbReference type="ARBA" id="ARBA00023015"/>
    </source>
</evidence>
<dbReference type="Pfam" id="PF00126">
    <property type="entry name" value="HTH_1"/>
    <property type="match status" value="1"/>
</dbReference>
<dbReference type="PRINTS" id="PR00039">
    <property type="entry name" value="HTHLYSR"/>
</dbReference>
<dbReference type="PANTHER" id="PTHR30537">
    <property type="entry name" value="HTH-TYPE TRANSCRIPTIONAL REGULATOR"/>
    <property type="match status" value="1"/>
</dbReference>
<sequence>MLPPLKSLVAFEACARHQSISKAANELHVTQAAVSQHIKSLEQYLGFALFNREQRRLRLSAQGQKYYPTVHQSLLAIRNQTQALTHNTEPQQLTIKVNTSFAFCWLAPMLEDFYHQHPYINVRLHTDDWPQLEGSQPMLDVEIVNGPANSEGCGELVCKEYWVAVCSPSFRDKHAALIDGGQFEQLPGIYVRGYSEGWPEWLSMNGFSCTAPNRQYEVGSTMMGLELAAKGAGVMLCRSLNAIPLLAKGEVVAVSDKVMSATDCHYLTYNRHQAPPKVTLFTQWFKQKLLEKRPEEMFFRVLNASQTQHSEIRLNQP</sequence>
<dbReference type="InterPro" id="IPR058163">
    <property type="entry name" value="LysR-type_TF_proteobact-type"/>
</dbReference>
<evidence type="ECO:0000256" key="3">
    <source>
        <dbReference type="ARBA" id="ARBA00023125"/>
    </source>
</evidence>
<dbReference type="SUPFAM" id="SSF46785">
    <property type="entry name" value="Winged helix' DNA-binding domain"/>
    <property type="match status" value="1"/>
</dbReference>
<dbReference type="InterPro" id="IPR005119">
    <property type="entry name" value="LysR_subst-bd"/>
</dbReference>
<dbReference type="RefSeq" id="WP_289961742.1">
    <property type="nucleotide sequence ID" value="NZ_JAUEOZ010000001.1"/>
</dbReference>
<dbReference type="Pfam" id="PF03466">
    <property type="entry name" value="LysR_substrate"/>
    <property type="match status" value="1"/>
</dbReference>
<reference evidence="6" key="1">
    <citation type="submission" date="2024-05" db="EMBL/GenBank/DDBJ databases">
        <title>Genome Sequences of Four Agar- Degrading Marine Bacteria.</title>
        <authorList>
            <person name="Phillips E.K."/>
            <person name="Shaffer J.C."/>
            <person name="Henson M.W."/>
            <person name="Temperton B."/>
            <person name="Thrash C.J."/>
            <person name="Martin M.O."/>
        </authorList>
    </citation>
    <scope>NUCLEOTIDE SEQUENCE</scope>
    <source>
        <strain evidence="6">EKP203</strain>
    </source>
</reference>
<keyword evidence="4" id="KW-0804">Transcription</keyword>
<dbReference type="PROSITE" id="PS50931">
    <property type="entry name" value="HTH_LYSR"/>
    <property type="match status" value="1"/>
</dbReference>
<evidence type="ECO:0000259" key="5">
    <source>
        <dbReference type="PROSITE" id="PS50931"/>
    </source>
</evidence>